<sequence length="521" mass="58108" precursor="true">MKQIKVTCWLLLLSLCVPSLSRADVKLPNVFTDHMVLQRNLENPVWGWDEPGTKVTVKIGDQSHSAEADKDGRWQVKLSPLPAGGPHKLTVAGTSEKTISDVLVGEVWVCSGQSNMAWQVSNANDADLERLTANYPEIRLITVPNRASQEDETNFDGEWKVCSPDTVNDFSAVGYFFGRQIHQTLNVPVGLIDNAWGGSSAEAWVKRDVMNNDKRFAELVENWENIEATYDAEAVKKSYQDQLAKWKEAVQAAKAAGKPQPRQPRAPRNPLTGNHRPGNLFGGCLHPIIGYGIKGAIWYQGESNANRAYQYRDLFALMIQHWRAEWNQGDFPFYWVSLADFRREAGAPGESSWAELREAQTMTLALPNTGEAIIVDLGESDDIHPRNKQDVAMRLARLALNQDYGIDVVARSPRYESHEVKGDHVIVTFQDVGTALDTFDVREPVGFTIAGEDRVFLPAQAKIVGNGNNKIEVWSDNVKNPVSVRYAWADNPVCNVQNTVGLPLTPFRTDDWEGVTANNKK</sequence>
<evidence type="ECO:0000256" key="1">
    <source>
        <dbReference type="ARBA" id="ARBA00022801"/>
    </source>
</evidence>
<dbReference type="Gene3D" id="3.40.50.1110">
    <property type="entry name" value="SGNH hydrolase"/>
    <property type="match status" value="1"/>
</dbReference>
<keyword evidence="3" id="KW-0732">Signal</keyword>
<dbReference type="OrthoDB" id="9795554at2"/>
<dbReference type="InterPro" id="IPR039329">
    <property type="entry name" value="SIAE"/>
</dbReference>
<evidence type="ECO:0000313" key="6">
    <source>
        <dbReference type="Proteomes" id="UP000316095"/>
    </source>
</evidence>
<keyword evidence="6" id="KW-1185">Reference proteome</keyword>
<dbReference type="EMBL" id="SJPG01000001">
    <property type="protein sequence ID" value="TWT62345.1"/>
    <property type="molecule type" value="Genomic_DNA"/>
</dbReference>
<protein>
    <recommendedName>
        <fullName evidence="4">Sialate O-acetylesterase domain-containing protein</fullName>
    </recommendedName>
</protein>
<name>A0A5C5XJQ4_9PLAN</name>
<dbReference type="InterPro" id="IPR013783">
    <property type="entry name" value="Ig-like_fold"/>
</dbReference>
<dbReference type="PANTHER" id="PTHR22901:SF0">
    <property type="entry name" value="SIALATE O-ACETYLESTERASE"/>
    <property type="match status" value="1"/>
</dbReference>
<dbReference type="AlphaFoldDB" id="A0A5C5XJQ4"/>
<dbReference type="PANTHER" id="PTHR22901">
    <property type="entry name" value="SIALATE O-ACETYLESTERASE"/>
    <property type="match status" value="1"/>
</dbReference>
<gene>
    <name evidence="5" type="ORF">Pan54_30860</name>
</gene>
<dbReference type="InterPro" id="IPR036514">
    <property type="entry name" value="SGNH_hydro_sf"/>
</dbReference>
<organism evidence="5 6">
    <name type="scientific">Rubinisphaera italica</name>
    <dbReference type="NCBI Taxonomy" id="2527969"/>
    <lineage>
        <taxon>Bacteria</taxon>
        <taxon>Pseudomonadati</taxon>
        <taxon>Planctomycetota</taxon>
        <taxon>Planctomycetia</taxon>
        <taxon>Planctomycetales</taxon>
        <taxon>Planctomycetaceae</taxon>
        <taxon>Rubinisphaera</taxon>
    </lineage>
</organism>
<evidence type="ECO:0000256" key="2">
    <source>
        <dbReference type="SAM" id="MobiDB-lite"/>
    </source>
</evidence>
<dbReference type="Pfam" id="PF03629">
    <property type="entry name" value="SASA"/>
    <property type="match status" value="2"/>
</dbReference>
<comment type="caution">
    <text evidence="5">The sequence shown here is derived from an EMBL/GenBank/DDBJ whole genome shotgun (WGS) entry which is preliminary data.</text>
</comment>
<dbReference type="GO" id="GO:0005975">
    <property type="term" value="P:carbohydrate metabolic process"/>
    <property type="evidence" value="ECO:0007669"/>
    <property type="project" value="TreeGrafter"/>
</dbReference>
<feature type="domain" description="Sialate O-acetylesterase" evidence="4">
    <location>
        <begin position="106"/>
        <end position="228"/>
    </location>
</feature>
<dbReference type="RefSeq" id="WP_146504214.1">
    <property type="nucleotide sequence ID" value="NZ_SJPG01000001.1"/>
</dbReference>
<dbReference type="GO" id="GO:0001681">
    <property type="term" value="F:sialate O-acetylesterase activity"/>
    <property type="evidence" value="ECO:0007669"/>
    <property type="project" value="InterPro"/>
</dbReference>
<feature type="chain" id="PRO_5022926457" description="Sialate O-acetylesterase domain-containing protein" evidence="3">
    <location>
        <begin position="24"/>
        <end position="521"/>
    </location>
</feature>
<keyword evidence="1" id="KW-0378">Hydrolase</keyword>
<evidence type="ECO:0000256" key="3">
    <source>
        <dbReference type="SAM" id="SignalP"/>
    </source>
</evidence>
<evidence type="ECO:0000313" key="5">
    <source>
        <dbReference type="EMBL" id="TWT62345.1"/>
    </source>
</evidence>
<reference evidence="5 6" key="1">
    <citation type="submission" date="2019-02" db="EMBL/GenBank/DDBJ databases">
        <title>Deep-cultivation of Planctomycetes and their phenomic and genomic characterization uncovers novel biology.</title>
        <authorList>
            <person name="Wiegand S."/>
            <person name="Jogler M."/>
            <person name="Boedeker C."/>
            <person name="Pinto D."/>
            <person name="Vollmers J."/>
            <person name="Rivas-Marin E."/>
            <person name="Kohn T."/>
            <person name="Peeters S.H."/>
            <person name="Heuer A."/>
            <person name="Rast P."/>
            <person name="Oberbeckmann S."/>
            <person name="Bunk B."/>
            <person name="Jeske O."/>
            <person name="Meyerdierks A."/>
            <person name="Storesund J.E."/>
            <person name="Kallscheuer N."/>
            <person name="Luecker S."/>
            <person name="Lage O.M."/>
            <person name="Pohl T."/>
            <person name="Merkel B.J."/>
            <person name="Hornburger P."/>
            <person name="Mueller R.-W."/>
            <person name="Bruemmer F."/>
            <person name="Labrenz M."/>
            <person name="Spormann A.M."/>
            <person name="Op Den Camp H."/>
            <person name="Overmann J."/>
            <person name="Amann R."/>
            <person name="Jetten M.S.M."/>
            <person name="Mascher T."/>
            <person name="Medema M.H."/>
            <person name="Devos D.P."/>
            <person name="Kaster A.-K."/>
            <person name="Ovreas L."/>
            <person name="Rohde M."/>
            <person name="Galperin M.Y."/>
            <person name="Jogler C."/>
        </authorList>
    </citation>
    <scope>NUCLEOTIDE SEQUENCE [LARGE SCALE GENOMIC DNA]</scope>
    <source>
        <strain evidence="5 6">Pan54</strain>
    </source>
</reference>
<feature type="domain" description="Sialate O-acetylesterase" evidence="4">
    <location>
        <begin position="293"/>
        <end position="389"/>
    </location>
</feature>
<dbReference type="InterPro" id="IPR005181">
    <property type="entry name" value="SASA"/>
</dbReference>
<evidence type="ECO:0000259" key="4">
    <source>
        <dbReference type="Pfam" id="PF03629"/>
    </source>
</evidence>
<accession>A0A5C5XJQ4</accession>
<feature type="signal peptide" evidence="3">
    <location>
        <begin position="1"/>
        <end position="23"/>
    </location>
</feature>
<feature type="region of interest" description="Disordered" evidence="2">
    <location>
        <begin position="250"/>
        <end position="276"/>
    </location>
</feature>
<proteinExistence type="predicted"/>
<dbReference type="Proteomes" id="UP000316095">
    <property type="component" value="Unassembled WGS sequence"/>
</dbReference>
<dbReference type="SUPFAM" id="SSF52266">
    <property type="entry name" value="SGNH hydrolase"/>
    <property type="match status" value="1"/>
</dbReference>
<dbReference type="Gene3D" id="2.60.40.10">
    <property type="entry name" value="Immunoglobulins"/>
    <property type="match status" value="1"/>
</dbReference>